<dbReference type="PANTHER" id="PTHR38436:SF1">
    <property type="entry name" value="ESTER CYCLASE"/>
    <property type="match status" value="1"/>
</dbReference>
<dbReference type="Pfam" id="PF07366">
    <property type="entry name" value="SnoaL"/>
    <property type="match status" value="1"/>
</dbReference>
<name>A0A1C4YSD2_9ACTN</name>
<dbReference type="EMBL" id="FMCT01000006">
    <property type="protein sequence ID" value="SCF23702.1"/>
    <property type="molecule type" value="Genomic_DNA"/>
</dbReference>
<reference evidence="2" key="1">
    <citation type="submission" date="2016-06" db="EMBL/GenBank/DDBJ databases">
        <authorList>
            <person name="Varghese N."/>
            <person name="Submissions Spin"/>
        </authorList>
    </citation>
    <scope>NUCLEOTIDE SEQUENCE [LARGE SCALE GENOMIC DNA]</scope>
    <source>
        <strain evidence="2">DSM 43168</strain>
    </source>
</reference>
<sequence length="143" mass="16035">MDRATVTELVGHVLAAFNERDLSRLDQCIAPDYQHPNPARARGRQGMRDAVADWLATVENTRLDLDDLLVDGDRVAARMTFSGRQVGEVLGIPPSGREFSVSVLDIFVVRDGMFVEHWDLMDRFALQQQLHPADVKADATHRP</sequence>
<evidence type="ECO:0000313" key="1">
    <source>
        <dbReference type="EMBL" id="SCF23702.1"/>
    </source>
</evidence>
<evidence type="ECO:0000313" key="2">
    <source>
        <dbReference type="Proteomes" id="UP000183585"/>
    </source>
</evidence>
<dbReference type="Gene3D" id="3.10.450.50">
    <property type="match status" value="1"/>
</dbReference>
<dbReference type="InterPro" id="IPR032710">
    <property type="entry name" value="NTF2-like_dom_sf"/>
</dbReference>
<organism evidence="1 2">
    <name type="scientific">Micromonospora carbonacea</name>
    <dbReference type="NCBI Taxonomy" id="47853"/>
    <lineage>
        <taxon>Bacteria</taxon>
        <taxon>Bacillati</taxon>
        <taxon>Actinomycetota</taxon>
        <taxon>Actinomycetes</taxon>
        <taxon>Micromonosporales</taxon>
        <taxon>Micromonosporaceae</taxon>
        <taxon>Micromonospora</taxon>
    </lineage>
</organism>
<dbReference type="InterPro" id="IPR009959">
    <property type="entry name" value="Cyclase_SnoaL-like"/>
</dbReference>
<dbReference type="RefSeq" id="WP_074475312.1">
    <property type="nucleotide sequence ID" value="NZ_CP191867.1"/>
</dbReference>
<dbReference type="PANTHER" id="PTHR38436">
    <property type="entry name" value="POLYKETIDE CYCLASE SNOAL-LIKE DOMAIN"/>
    <property type="match status" value="1"/>
</dbReference>
<protein>
    <submittedName>
        <fullName evidence="1">SnoaL-like polyketide cyclase</fullName>
    </submittedName>
</protein>
<accession>A0A1C4YSD2</accession>
<dbReference type="AlphaFoldDB" id="A0A1C4YSD2"/>
<gene>
    <name evidence="1" type="ORF">GA0070563_106399</name>
</gene>
<keyword evidence="2" id="KW-1185">Reference proteome</keyword>
<dbReference type="GO" id="GO:0030638">
    <property type="term" value="P:polyketide metabolic process"/>
    <property type="evidence" value="ECO:0007669"/>
    <property type="project" value="InterPro"/>
</dbReference>
<proteinExistence type="predicted"/>
<dbReference type="Proteomes" id="UP000183585">
    <property type="component" value="Unassembled WGS sequence"/>
</dbReference>
<dbReference type="SUPFAM" id="SSF54427">
    <property type="entry name" value="NTF2-like"/>
    <property type="match status" value="1"/>
</dbReference>